<dbReference type="Gene3D" id="3.40.50.200">
    <property type="entry name" value="Peptidase S8/S53 domain"/>
    <property type="match status" value="1"/>
</dbReference>
<evidence type="ECO:0000313" key="10">
    <source>
        <dbReference type="Proteomes" id="UP000799537"/>
    </source>
</evidence>
<feature type="region of interest" description="Disordered" evidence="6">
    <location>
        <begin position="1"/>
        <end position="23"/>
    </location>
</feature>
<reference evidence="9" key="1">
    <citation type="journal article" date="2020" name="Stud. Mycol.">
        <title>101 Dothideomycetes genomes: a test case for predicting lifestyles and emergence of pathogens.</title>
        <authorList>
            <person name="Haridas S."/>
            <person name="Albert R."/>
            <person name="Binder M."/>
            <person name="Bloem J."/>
            <person name="Labutti K."/>
            <person name="Salamov A."/>
            <person name="Andreopoulos B."/>
            <person name="Baker S."/>
            <person name="Barry K."/>
            <person name="Bills G."/>
            <person name="Bluhm B."/>
            <person name="Cannon C."/>
            <person name="Castanera R."/>
            <person name="Culley D."/>
            <person name="Daum C."/>
            <person name="Ezra D."/>
            <person name="Gonzalez J."/>
            <person name="Henrissat B."/>
            <person name="Kuo A."/>
            <person name="Liang C."/>
            <person name="Lipzen A."/>
            <person name="Lutzoni F."/>
            <person name="Magnuson J."/>
            <person name="Mondo S."/>
            <person name="Nolan M."/>
            <person name="Ohm R."/>
            <person name="Pangilinan J."/>
            <person name="Park H.-J."/>
            <person name="Ramirez L."/>
            <person name="Alfaro M."/>
            <person name="Sun H."/>
            <person name="Tritt A."/>
            <person name="Yoshinaga Y."/>
            <person name="Zwiers L.-H."/>
            <person name="Turgeon B."/>
            <person name="Goodwin S."/>
            <person name="Spatafora J."/>
            <person name="Crous P."/>
            <person name="Grigoriev I."/>
        </authorList>
    </citation>
    <scope>NUCLEOTIDE SEQUENCE</scope>
    <source>
        <strain evidence="9">ATCC 36951</strain>
    </source>
</reference>
<feature type="compositionally biased region" description="Basic and acidic residues" evidence="6">
    <location>
        <begin position="345"/>
        <end position="366"/>
    </location>
</feature>
<dbReference type="InterPro" id="IPR036770">
    <property type="entry name" value="Ankyrin_rpt-contain_sf"/>
</dbReference>
<dbReference type="GO" id="GO:0004252">
    <property type="term" value="F:serine-type endopeptidase activity"/>
    <property type="evidence" value="ECO:0007669"/>
    <property type="project" value="UniProtKB-UniRule"/>
</dbReference>
<organism evidence="9 10">
    <name type="scientific">Zasmidium cellare ATCC 36951</name>
    <dbReference type="NCBI Taxonomy" id="1080233"/>
    <lineage>
        <taxon>Eukaryota</taxon>
        <taxon>Fungi</taxon>
        <taxon>Dikarya</taxon>
        <taxon>Ascomycota</taxon>
        <taxon>Pezizomycotina</taxon>
        <taxon>Dothideomycetes</taxon>
        <taxon>Dothideomycetidae</taxon>
        <taxon>Mycosphaerellales</taxon>
        <taxon>Mycosphaerellaceae</taxon>
        <taxon>Zasmidium</taxon>
    </lineage>
</organism>
<evidence type="ECO:0000259" key="8">
    <source>
        <dbReference type="Pfam" id="PF00082"/>
    </source>
</evidence>
<dbReference type="RefSeq" id="XP_033665143.1">
    <property type="nucleotide sequence ID" value="XM_033807760.1"/>
</dbReference>
<keyword evidence="7" id="KW-0472">Membrane</keyword>
<dbReference type="Proteomes" id="UP000799537">
    <property type="component" value="Unassembled WGS sequence"/>
</dbReference>
<name>A0A6A6CAR3_ZASCE</name>
<dbReference type="EMBL" id="ML993605">
    <property type="protein sequence ID" value="KAF2164254.1"/>
    <property type="molecule type" value="Genomic_DNA"/>
</dbReference>
<evidence type="ECO:0000256" key="2">
    <source>
        <dbReference type="ARBA" id="ARBA00022670"/>
    </source>
</evidence>
<dbReference type="InterPro" id="IPR015500">
    <property type="entry name" value="Peptidase_S8_subtilisin-rel"/>
</dbReference>
<dbReference type="SUPFAM" id="SSF52743">
    <property type="entry name" value="Subtilisin-like"/>
    <property type="match status" value="1"/>
</dbReference>
<dbReference type="Pfam" id="PF12796">
    <property type="entry name" value="Ank_2"/>
    <property type="match status" value="1"/>
</dbReference>
<dbReference type="OrthoDB" id="206201at2759"/>
<dbReference type="PANTHER" id="PTHR43399">
    <property type="entry name" value="SUBTILISIN-RELATED"/>
    <property type="match status" value="1"/>
</dbReference>
<dbReference type="Pfam" id="PF00082">
    <property type="entry name" value="Peptidase_S8"/>
    <property type="match status" value="1"/>
</dbReference>
<dbReference type="AlphaFoldDB" id="A0A6A6CAR3"/>
<proteinExistence type="inferred from homology"/>
<dbReference type="Gene3D" id="1.25.40.20">
    <property type="entry name" value="Ankyrin repeat-containing domain"/>
    <property type="match status" value="1"/>
</dbReference>
<evidence type="ECO:0000256" key="3">
    <source>
        <dbReference type="ARBA" id="ARBA00022801"/>
    </source>
</evidence>
<keyword evidence="2 5" id="KW-0645">Protease</keyword>
<dbReference type="SUPFAM" id="SSF48403">
    <property type="entry name" value="Ankyrin repeat"/>
    <property type="match status" value="1"/>
</dbReference>
<feature type="domain" description="Peptidase S8/S53" evidence="8">
    <location>
        <begin position="674"/>
        <end position="892"/>
    </location>
</feature>
<accession>A0A6A6CAR3</accession>
<dbReference type="GO" id="GO:0006508">
    <property type="term" value="P:proteolysis"/>
    <property type="evidence" value="ECO:0007669"/>
    <property type="project" value="UniProtKB-KW"/>
</dbReference>
<evidence type="ECO:0000256" key="7">
    <source>
        <dbReference type="SAM" id="Phobius"/>
    </source>
</evidence>
<comment type="similarity">
    <text evidence="1 5">Belongs to the peptidase S8 family.</text>
</comment>
<dbReference type="SMART" id="SM00248">
    <property type="entry name" value="ANK"/>
    <property type="match status" value="3"/>
</dbReference>
<evidence type="ECO:0000256" key="5">
    <source>
        <dbReference type="PROSITE-ProRule" id="PRU01240"/>
    </source>
</evidence>
<dbReference type="PRINTS" id="PR00723">
    <property type="entry name" value="SUBTILISIN"/>
</dbReference>
<evidence type="ECO:0000256" key="4">
    <source>
        <dbReference type="ARBA" id="ARBA00022825"/>
    </source>
</evidence>
<gene>
    <name evidence="9" type="ORF">M409DRAFT_25597</name>
</gene>
<keyword evidence="10" id="KW-1185">Reference proteome</keyword>
<dbReference type="InterPro" id="IPR000209">
    <property type="entry name" value="Peptidase_S8/S53_dom"/>
</dbReference>
<keyword evidence="4 5" id="KW-0720">Serine protease</keyword>
<evidence type="ECO:0000313" key="9">
    <source>
        <dbReference type="EMBL" id="KAF2164254.1"/>
    </source>
</evidence>
<feature type="active site" description="Charge relay system" evidence="5">
    <location>
        <position position="681"/>
    </location>
</feature>
<evidence type="ECO:0000256" key="6">
    <source>
        <dbReference type="SAM" id="MobiDB-lite"/>
    </source>
</evidence>
<dbReference type="InterPro" id="IPR051048">
    <property type="entry name" value="Peptidase_S8/S53_subtilisin"/>
</dbReference>
<dbReference type="PANTHER" id="PTHR43399:SF4">
    <property type="entry name" value="CELL WALL-ASSOCIATED PROTEASE"/>
    <property type="match status" value="1"/>
</dbReference>
<keyword evidence="7" id="KW-1133">Transmembrane helix</keyword>
<keyword evidence="3 5" id="KW-0378">Hydrolase</keyword>
<feature type="compositionally biased region" description="Polar residues" evidence="6">
    <location>
        <begin position="11"/>
        <end position="21"/>
    </location>
</feature>
<dbReference type="CDD" id="cd07491">
    <property type="entry name" value="Peptidases_S8_7"/>
    <property type="match status" value="1"/>
</dbReference>
<dbReference type="PROSITE" id="PS51892">
    <property type="entry name" value="SUBTILASE"/>
    <property type="match status" value="1"/>
</dbReference>
<feature type="region of interest" description="Disordered" evidence="6">
    <location>
        <begin position="265"/>
        <end position="377"/>
    </location>
</feature>
<dbReference type="InterPro" id="IPR002110">
    <property type="entry name" value="Ankyrin_rpt"/>
</dbReference>
<evidence type="ECO:0000256" key="1">
    <source>
        <dbReference type="ARBA" id="ARBA00011073"/>
    </source>
</evidence>
<keyword evidence="7" id="KW-0812">Transmembrane</keyword>
<dbReference type="GeneID" id="54561032"/>
<feature type="compositionally biased region" description="Basic and acidic residues" evidence="6">
    <location>
        <begin position="288"/>
        <end position="332"/>
    </location>
</feature>
<feature type="active site" description="Charge relay system" evidence="5">
    <location>
        <position position="878"/>
    </location>
</feature>
<feature type="active site" description="Charge relay system" evidence="5">
    <location>
        <position position="721"/>
    </location>
</feature>
<sequence>MASPKPEDDIVSTSRVNSGTMSVEDEEDVSAKFRAIRDDLRASNHVNVDSIQQDYDVDIFTTLEKEGTLLHMMIDSLKHDFAKYEPLVETLTSREKIIYAKNSYQETVLYKAVREEAYHLVRFICRMNGLDIANLLALQTGDLTNCLHTAITNRKFDPDVLRLLIDKANDTALAGRDKDGRTALHLAVEYRRCTPARVPIVEALIQKFDKALEMETTAASRSLSPYRVHMLSRAAILSRLQQSRPQLSEASRSSMSELRKEFAEVTLREPNAVPQKPTTPLLNHNARPRPESKDDGGREGKRDAQAHRRHEREDERLRKTFEQEPHFKRGSDSVHSLGLAAQESEEGHRRSKDEPQATTGAEREGNSTKVQQDLTTVQKDKKAADEIRELMRLHFLRSRNDEQCIRFLYGPKQDREIYLNLLDHTSLELSRKSLEDSLGHLKFDEILRCVALPRMILHPDPATASSSVSRKNGRSDVLRLFQYLKEDKSLKESKETLPGVKRVLRVIVEDLSSPSHADEDIEAALKDLHVEDLDWRKYDMCPNTIKTAAPEAKRVSLYWSGSNAVLRGWSENCTGGGLNSMQNLRHVRLYYNIEHVLESKIRVRENVKDFKERLIDITVDEEEHLIHERCDLGHGSGLVGPTEAEKADKWLTPMDSFADFIQNVTLPAKFVLEDVIVGLVDDGVNLNERSLQSRVIDGRSFDANLGEEDLTRPYYGSTHGHGTAMASLICRLCPRAKLFVTRIESSPDGEISAESAAKAVRATIEQGVHIISMSWTIEKTSENVKGIEQLQDAILEARKKGILMFCAASDQGTERDDTYPGASSTTEIFKIGAARKWGNASKMVGNGSSISYLFPGEKVAPHRRSIDLLKNITLSGSSIATAIASGLAAMILFCVQVAAVDRETAKRGTVTPRDYAQVKRHDGRRKAFNNIESNPDTSPKYLGVWRLFDKASRKGDTRQNDGKIEVIAEVAAALVKGTKFEYD</sequence>
<protein>
    <recommendedName>
        <fullName evidence="8">Peptidase S8/S53 domain-containing protein</fullName>
    </recommendedName>
</protein>
<feature type="compositionally biased region" description="Polar residues" evidence="6">
    <location>
        <begin position="367"/>
        <end position="377"/>
    </location>
</feature>
<feature type="transmembrane region" description="Helical" evidence="7">
    <location>
        <begin position="879"/>
        <end position="900"/>
    </location>
</feature>
<dbReference type="InterPro" id="IPR036852">
    <property type="entry name" value="Peptidase_S8/S53_dom_sf"/>
</dbReference>